<protein>
    <submittedName>
        <fullName evidence="1">Uncharacterized protein</fullName>
    </submittedName>
</protein>
<proteinExistence type="predicted"/>
<evidence type="ECO:0000313" key="2">
    <source>
        <dbReference type="Proteomes" id="UP001304243"/>
    </source>
</evidence>
<comment type="caution">
    <text evidence="1">The sequence shown here is derived from an EMBL/GenBank/DDBJ whole genome shotgun (WGS) entry which is preliminary data.</text>
</comment>
<name>A0AAN7HKT6_9FUNG</name>
<keyword evidence="2" id="KW-1185">Reference proteome</keyword>
<organism evidence="1 2">
    <name type="scientific">Mucor velutinosus</name>
    <dbReference type="NCBI Taxonomy" id="708070"/>
    <lineage>
        <taxon>Eukaryota</taxon>
        <taxon>Fungi</taxon>
        <taxon>Fungi incertae sedis</taxon>
        <taxon>Mucoromycota</taxon>
        <taxon>Mucoromycotina</taxon>
        <taxon>Mucoromycetes</taxon>
        <taxon>Mucorales</taxon>
        <taxon>Mucorineae</taxon>
        <taxon>Mucoraceae</taxon>
        <taxon>Mucor</taxon>
    </lineage>
</organism>
<dbReference type="EMBL" id="JASEJX010000028">
    <property type="protein sequence ID" value="KAK4511759.1"/>
    <property type="molecule type" value="Genomic_DNA"/>
</dbReference>
<sequence length="159" mass="17256">MSKPKYLMTLWKPSKLPRPDDDLPQLYNKEGQPVANVSIADTNATSSTTDEGDIITIDTIKARPVHTLAAPASFTPTTNISINSHVIQALWDTGSAIITAINESTCERLQLTIDTNTVISYSGVSNKITSTIGTTTLIIFGVPVKFHIIKGLTRDMIMP</sequence>
<dbReference type="Proteomes" id="UP001304243">
    <property type="component" value="Unassembled WGS sequence"/>
</dbReference>
<evidence type="ECO:0000313" key="1">
    <source>
        <dbReference type="EMBL" id="KAK4511759.1"/>
    </source>
</evidence>
<reference evidence="1 2" key="1">
    <citation type="submission" date="2022-11" db="EMBL/GenBank/DDBJ databases">
        <title>Mucor velutinosus strain NIH1002 WGS.</title>
        <authorList>
            <person name="Subramanian P."/>
            <person name="Mullikin J.C."/>
            <person name="Segre J.A."/>
            <person name="Zelazny A.M."/>
        </authorList>
    </citation>
    <scope>NUCLEOTIDE SEQUENCE [LARGE SCALE GENOMIC DNA]</scope>
    <source>
        <strain evidence="1 2">NIH1002</strain>
    </source>
</reference>
<accession>A0AAN7HKT6</accession>
<gene>
    <name evidence="1" type="ORF">ATC70_007303</name>
</gene>
<dbReference type="RefSeq" id="XP_064678425.1">
    <property type="nucleotide sequence ID" value="XM_064826565.1"/>
</dbReference>
<dbReference type="AlphaFoldDB" id="A0AAN7HKT6"/>
<dbReference type="Gene3D" id="2.40.70.10">
    <property type="entry name" value="Acid Proteases"/>
    <property type="match status" value="1"/>
</dbReference>
<dbReference type="InterPro" id="IPR021109">
    <property type="entry name" value="Peptidase_aspartic_dom_sf"/>
</dbReference>
<dbReference type="GeneID" id="89950989"/>
<dbReference type="SUPFAM" id="SSF50630">
    <property type="entry name" value="Acid proteases"/>
    <property type="match status" value="1"/>
</dbReference>